<dbReference type="SUPFAM" id="SSF49785">
    <property type="entry name" value="Galactose-binding domain-like"/>
    <property type="match status" value="1"/>
</dbReference>
<dbReference type="GO" id="GO:0030246">
    <property type="term" value="F:carbohydrate binding"/>
    <property type="evidence" value="ECO:0007669"/>
    <property type="project" value="InterPro"/>
</dbReference>
<dbReference type="AlphaFoldDB" id="A0A895YGB6"/>
<keyword evidence="2" id="KW-0472">Membrane</keyword>
<feature type="transmembrane region" description="Helical" evidence="2">
    <location>
        <begin position="78"/>
        <end position="99"/>
    </location>
</feature>
<feature type="region of interest" description="Disordered" evidence="1">
    <location>
        <begin position="1"/>
        <end position="73"/>
    </location>
</feature>
<protein>
    <recommendedName>
        <fullName evidence="3">CBM6 domain-containing protein</fullName>
    </recommendedName>
</protein>
<dbReference type="Gene3D" id="2.60.120.260">
    <property type="entry name" value="Galactose-binding domain-like"/>
    <property type="match status" value="1"/>
</dbReference>
<feature type="compositionally biased region" description="Pro residues" evidence="1">
    <location>
        <begin position="104"/>
        <end position="113"/>
    </location>
</feature>
<evidence type="ECO:0000256" key="1">
    <source>
        <dbReference type="SAM" id="MobiDB-lite"/>
    </source>
</evidence>
<evidence type="ECO:0000256" key="2">
    <source>
        <dbReference type="SAM" id="Phobius"/>
    </source>
</evidence>
<feature type="compositionally biased region" description="Pro residues" evidence="1">
    <location>
        <begin position="154"/>
        <end position="172"/>
    </location>
</feature>
<name>A0A895YGB6_9ACTN</name>
<proteinExistence type="predicted"/>
<reference evidence="4" key="1">
    <citation type="submission" date="2021-02" db="EMBL/GenBank/DDBJ databases">
        <title>Natrosporangium hydrolyticum gen. nov., sp. nov, a haloalkaliphilic actinobacterium from a soda solonchak soil.</title>
        <authorList>
            <person name="Sorokin D.Y."/>
            <person name="Khijniak T.V."/>
            <person name="Zakharycheva A.P."/>
            <person name="Boueva O.V."/>
            <person name="Ariskina E.V."/>
            <person name="Hahnke R.L."/>
            <person name="Bunk B."/>
            <person name="Sproer C."/>
            <person name="Schumann P."/>
            <person name="Evtushenko L.I."/>
            <person name="Kublanov I.V."/>
        </authorList>
    </citation>
    <scope>NUCLEOTIDE SEQUENCE</scope>
    <source>
        <strain evidence="4">DSM 106523</strain>
    </source>
</reference>
<dbReference type="EMBL" id="CP070499">
    <property type="protein sequence ID" value="QSB16914.1"/>
    <property type="molecule type" value="Genomic_DNA"/>
</dbReference>
<evidence type="ECO:0000313" key="5">
    <source>
        <dbReference type="Proteomes" id="UP000662857"/>
    </source>
</evidence>
<dbReference type="InterPro" id="IPR005084">
    <property type="entry name" value="CBM6"/>
</dbReference>
<dbReference type="InterPro" id="IPR008979">
    <property type="entry name" value="Galactose-bd-like_sf"/>
</dbReference>
<accession>A0A895YGB6</accession>
<gene>
    <name evidence="4" type="ORF">JQS43_11910</name>
</gene>
<feature type="compositionally biased region" description="Low complexity" evidence="1">
    <location>
        <begin position="127"/>
        <end position="153"/>
    </location>
</feature>
<sequence length="296" mass="30806">MTGDDQVRSEPFLPGHRPGVDGPTTPPPAPTRQWWEDAPDPWDQPQYQPVGAGDGDPAEEPLTEPGRSTERRFGLRRATVVIVLTGTVLIGTGALASALRPEPTALPAPPSPPARQDDPTAAPHARLGGAPSPTLSPSPTAAPSATGAGTTEPPTTPPAATEPPPPAPPPPDLRSFEAEAAELGGRARVYSTEAASGGQAVGDLGGFGLHYVRFGAVTVEPGEYELTFHYLSSRDRRGQFSINGGRLTTVDFPAAGDDAVATVTVTVELSEGEHTIWFGNTGRRAPDLDRITIVSS</sequence>
<feature type="region of interest" description="Disordered" evidence="1">
    <location>
        <begin position="101"/>
        <end position="175"/>
    </location>
</feature>
<dbReference type="KEGG" id="nhy:JQS43_11910"/>
<keyword evidence="5" id="KW-1185">Reference proteome</keyword>
<keyword evidence="2" id="KW-0812">Transmembrane</keyword>
<evidence type="ECO:0000313" key="4">
    <source>
        <dbReference type="EMBL" id="QSB16914.1"/>
    </source>
</evidence>
<dbReference type="RefSeq" id="WP_239679159.1">
    <property type="nucleotide sequence ID" value="NZ_CP070499.1"/>
</dbReference>
<keyword evidence="2" id="KW-1133">Transmembrane helix</keyword>
<dbReference type="PROSITE" id="PS51175">
    <property type="entry name" value="CBM6"/>
    <property type="match status" value="1"/>
</dbReference>
<dbReference type="Proteomes" id="UP000662857">
    <property type="component" value="Chromosome"/>
</dbReference>
<evidence type="ECO:0000259" key="3">
    <source>
        <dbReference type="PROSITE" id="PS51175"/>
    </source>
</evidence>
<organism evidence="4 5">
    <name type="scientific">Natronosporangium hydrolyticum</name>
    <dbReference type="NCBI Taxonomy" id="2811111"/>
    <lineage>
        <taxon>Bacteria</taxon>
        <taxon>Bacillati</taxon>
        <taxon>Actinomycetota</taxon>
        <taxon>Actinomycetes</taxon>
        <taxon>Micromonosporales</taxon>
        <taxon>Micromonosporaceae</taxon>
        <taxon>Natronosporangium</taxon>
    </lineage>
</organism>
<dbReference type="CDD" id="cd04081">
    <property type="entry name" value="CBM35_galactosidase-like"/>
    <property type="match status" value="1"/>
</dbReference>
<feature type="domain" description="CBM6" evidence="3">
    <location>
        <begin position="174"/>
        <end position="294"/>
    </location>
</feature>